<name>A0ABP9LS86_9GAMM</name>
<organism evidence="2 3">
    <name type="scientific">Lysobacter panacisoli</name>
    <dbReference type="NCBI Taxonomy" id="1255263"/>
    <lineage>
        <taxon>Bacteria</taxon>
        <taxon>Pseudomonadati</taxon>
        <taxon>Pseudomonadota</taxon>
        <taxon>Gammaproteobacteria</taxon>
        <taxon>Lysobacterales</taxon>
        <taxon>Lysobacteraceae</taxon>
        <taxon>Lysobacter</taxon>
    </lineage>
</organism>
<keyword evidence="3" id="KW-1185">Reference proteome</keyword>
<comment type="caution">
    <text evidence="2">The sequence shown here is derived from an EMBL/GenBank/DDBJ whole genome shotgun (WGS) entry which is preliminary data.</text>
</comment>
<evidence type="ECO:0000313" key="2">
    <source>
        <dbReference type="EMBL" id="GAA5082218.1"/>
    </source>
</evidence>
<keyword evidence="1" id="KW-0812">Transmembrane</keyword>
<accession>A0ABP9LS86</accession>
<sequence>MANTLQTGLRGRSPHWGGTRLLAWSAMVVLGIAALAALALYRDGGFVHPGAVSIATVVDAELDTRAGATDDRVRPNDIGVADAATVAPTSVRARFDASDDLYAYVQSLEAAVRENDADAIWMVSRVYDYCSSFAMAPAAYDRDTRAIGEMNMRGSPAMVAARQRVGQRCSRFVPQDEITPRLVFLKRMEAAQAGSLAAEASLLASGAPLQETAEYKRDLVQRVQRSGDAEAYSALSPGMGIAASGQPALADQVAGTQFAELAWQLAACRLGLDCGPNGALMTSYCANGGICSRDPQQDFERFVFDAAVPRQGAEVINEMIDSLMREKRTKQ</sequence>
<keyword evidence="1" id="KW-0472">Membrane</keyword>
<evidence type="ECO:0000256" key="1">
    <source>
        <dbReference type="SAM" id="Phobius"/>
    </source>
</evidence>
<proteinExistence type="predicted"/>
<feature type="transmembrane region" description="Helical" evidence="1">
    <location>
        <begin position="21"/>
        <end position="41"/>
    </location>
</feature>
<keyword evidence="1" id="KW-1133">Transmembrane helix</keyword>
<dbReference type="Proteomes" id="UP001501083">
    <property type="component" value="Unassembled WGS sequence"/>
</dbReference>
<protein>
    <submittedName>
        <fullName evidence="2">Uncharacterized protein</fullName>
    </submittedName>
</protein>
<gene>
    <name evidence="2" type="ORF">GCM10025759_33470</name>
</gene>
<evidence type="ECO:0000313" key="3">
    <source>
        <dbReference type="Proteomes" id="UP001501083"/>
    </source>
</evidence>
<dbReference type="EMBL" id="BAABKY010000006">
    <property type="protein sequence ID" value="GAA5082218.1"/>
    <property type="molecule type" value="Genomic_DNA"/>
</dbReference>
<reference evidence="3" key="1">
    <citation type="journal article" date="2019" name="Int. J. Syst. Evol. Microbiol.">
        <title>The Global Catalogue of Microorganisms (GCM) 10K type strain sequencing project: providing services to taxonomists for standard genome sequencing and annotation.</title>
        <authorList>
            <consortium name="The Broad Institute Genomics Platform"/>
            <consortium name="The Broad Institute Genome Sequencing Center for Infectious Disease"/>
            <person name="Wu L."/>
            <person name="Ma J."/>
        </authorList>
    </citation>
    <scope>NUCLEOTIDE SEQUENCE [LARGE SCALE GENOMIC DNA]</scope>
    <source>
        <strain evidence="3">JCM 19212</strain>
    </source>
</reference>